<dbReference type="SUPFAM" id="SSF52540">
    <property type="entry name" value="P-loop containing nucleoside triphosphate hydrolases"/>
    <property type="match status" value="1"/>
</dbReference>
<dbReference type="Gene3D" id="3.40.50.300">
    <property type="entry name" value="P-loop containing nucleotide triphosphate hydrolases"/>
    <property type="match status" value="2"/>
</dbReference>
<keyword evidence="4" id="KW-1185">Reference proteome</keyword>
<dbReference type="InterPro" id="IPR022458">
    <property type="entry name" value="Conjugative_coupling_TraG/TraD"/>
</dbReference>
<proteinExistence type="predicted"/>
<feature type="domain" description="TraD/TraG TraM recognition site" evidence="2">
    <location>
        <begin position="505"/>
        <end position="629"/>
    </location>
</feature>
<sequence>MTDKYEVENLLRPPIELQSAIVSAIFTIACIIAPHMFSISQEVGYGFAILFSIPTIIRAHQGFVILRYHRNIKRLPRYVLSLSKLKISSSYLFMGRGFKWREGHTERLYAARERKNERYVKLSSIYQWVRNFEYQVERGKLKFIAKVTAMDVFFNPFRKLPDVGGDPVLHGVGITDERDITMRLDNRYGHHIVCGSTRVGKSRKLELYLTQDIHRNKDDLIVVIDPKGDADILRRTYVEAKAAGRLSELMIFHLGYPEISCAYNPLESFTKLTELSTRVTGGLPENGNARAFKDYAWQFTNVFSKGLFFVGEVPNYTRIKSAFKRPDLVLIKYAEKLLKSKEINYELEVESILSDLKKRKQKSNNTRSLKADALCIFVRDNEVYDATLEDLIYIHKQDSEYFAKISSAIGPFLEKVTSGKVGEILSGTSTKDNPKPVLDWMELYKRGGIVYIGLDALTDVETGGAVAEATFAALTSLAGYIYKHDVDADTPFSTAKKRNIIIHGDELSDLIGPKFVPLANKGGGAGVQLTLYTQTMSDIEVKLGNEARANQVLTNINTIEFMRVQDEKTAKLMINKLPEVNVSIITAVSGVSDNAGQGGTVGFVSQNEDRTTTQRVPMLQVADIAGLPKGQSFCLMDGNQLYKLRAPMPSKKDHESLPSSIFDVAVKMEEAYKSDIEWGSLRDVA</sequence>
<dbReference type="Proteomes" id="UP001548189">
    <property type="component" value="Unassembled WGS sequence"/>
</dbReference>
<dbReference type="NCBIfam" id="TIGR03754">
    <property type="entry name" value="conj_TOL_TraD"/>
    <property type="match status" value="1"/>
</dbReference>
<reference evidence="3 4" key="1">
    <citation type="submission" date="2024-06" db="EMBL/GenBank/DDBJ databases">
        <authorList>
            <person name="Li F."/>
        </authorList>
    </citation>
    <scope>NUCLEOTIDE SEQUENCE [LARGE SCALE GENOMIC DNA]</scope>
    <source>
        <strain evidence="3 4">GXAS 311</strain>
    </source>
</reference>
<name>A0ABV2BZI6_9GAMM</name>
<dbReference type="InterPro" id="IPR022503">
    <property type="entry name" value="Conj_coupling_TraG/TraD_PFGI-1"/>
</dbReference>
<evidence type="ECO:0000313" key="3">
    <source>
        <dbReference type="EMBL" id="MET1256942.1"/>
    </source>
</evidence>
<dbReference type="InterPro" id="IPR027417">
    <property type="entry name" value="P-loop_NTPase"/>
</dbReference>
<dbReference type="Pfam" id="PF12696">
    <property type="entry name" value="TraG-D_C"/>
    <property type="match status" value="1"/>
</dbReference>
<gene>
    <name evidence="3" type="primary">traD</name>
    <name evidence="3" type="ORF">ABVT43_17500</name>
</gene>
<keyword evidence="1" id="KW-0812">Transmembrane</keyword>
<dbReference type="PROSITE" id="PS51257">
    <property type="entry name" value="PROKAR_LIPOPROTEIN"/>
    <property type="match status" value="1"/>
</dbReference>
<evidence type="ECO:0000259" key="2">
    <source>
        <dbReference type="Pfam" id="PF12696"/>
    </source>
</evidence>
<accession>A0ABV2BZI6</accession>
<comment type="caution">
    <text evidence="3">The sequence shown here is derived from an EMBL/GenBank/DDBJ whole genome shotgun (WGS) entry which is preliminary data.</text>
</comment>
<dbReference type="RefSeq" id="WP_353897525.1">
    <property type="nucleotide sequence ID" value="NZ_JBEVCJ010000031.1"/>
</dbReference>
<evidence type="ECO:0000256" key="1">
    <source>
        <dbReference type="SAM" id="Phobius"/>
    </source>
</evidence>
<keyword evidence="1" id="KW-0472">Membrane</keyword>
<organism evidence="3 4">
    <name type="scientific">Aliikangiella maris</name>
    <dbReference type="NCBI Taxonomy" id="3162458"/>
    <lineage>
        <taxon>Bacteria</taxon>
        <taxon>Pseudomonadati</taxon>
        <taxon>Pseudomonadota</taxon>
        <taxon>Gammaproteobacteria</taxon>
        <taxon>Oceanospirillales</taxon>
        <taxon>Pleioneaceae</taxon>
        <taxon>Aliikangiella</taxon>
    </lineage>
</organism>
<feature type="transmembrane region" description="Helical" evidence="1">
    <location>
        <begin position="20"/>
        <end position="37"/>
    </location>
</feature>
<protein>
    <submittedName>
        <fullName evidence="3">Type IV conjugative transfer system coupling protein TraD</fullName>
    </submittedName>
</protein>
<dbReference type="EMBL" id="JBEVCJ010000031">
    <property type="protein sequence ID" value="MET1256942.1"/>
    <property type="molecule type" value="Genomic_DNA"/>
</dbReference>
<keyword evidence="1" id="KW-1133">Transmembrane helix</keyword>
<feature type="transmembrane region" description="Helical" evidence="1">
    <location>
        <begin position="43"/>
        <end position="66"/>
    </location>
</feature>
<dbReference type="InterPro" id="IPR032689">
    <property type="entry name" value="TraG-D_C"/>
</dbReference>
<evidence type="ECO:0000313" key="4">
    <source>
        <dbReference type="Proteomes" id="UP001548189"/>
    </source>
</evidence>
<dbReference type="NCBIfam" id="TIGR03743">
    <property type="entry name" value="SXT_TraD"/>
    <property type="match status" value="1"/>
</dbReference>